<comment type="similarity">
    <text evidence="1">Belongs to the ATP-dependent AMP-binding enzyme family.</text>
</comment>
<dbReference type="EMBL" id="CAEZSR010000002">
    <property type="protein sequence ID" value="CAB4538172.1"/>
    <property type="molecule type" value="Genomic_DNA"/>
</dbReference>
<feature type="domain" description="AMP-dependent synthetase/ligase" evidence="3">
    <location>
        <begin position="36"/>
        <end position="401"/>
    </location>
</feature>
<feature type="domain" description="AMP-binding enzyme C-terminal" evidence="4">
    <location>
        <begin position="451"/>
        <end position="526"/>
    </location>
</feature>
<dbReference type="PANTHER" id="PTHR43201">
    <property type="entry name" value="ACYL-COA SYNTHETASE"/>
    <property type="match status" value="1"/>
</dbReference>
<proteinExistence type="inferred from homology"/>
<evidence type="ECO:0000313" key="5">
    <source>
        <dbReference type="EMBL" id="CAB4538172.1"/>
    </source>
</evidence>
<accession>A0A6J6BGU3</accession>
<dbReference type="AlphaFoldDB" id="A0A6J6BGU3"/>
<sequence>MDLVRVLTYPLRVTSRSARLLRSVLMGDFLSAYALTQGTKLAVVDDRPDGTVRMLTFAELEAASNRLANVLLGLGVRPGDSKVVWCGQNSIGLVQMINAARKLGVTAVPLNYRLSDEEAAYVTDHSDATIVYVDAEFAPMFERIRGELPKVEHVLVFDGPTADGMIDVDALVAAASDAQPVIPEGTEPGATMIYTSGTTGKPKGALRRGSSGAEQAAAMIAFIGYTPDDVYIPTGPLYHSGPGGFMGIAQALGQTVVLQRKFHAEDWLRLVQTYRVTSTFSAPTPIRMICNLPDEVKARYDVSSMKRMIANAAPWSFALKQMYLSYFPADSLFEVYGSTELGVNCILRPEDQLRKPGSCGKPAPMVEVKLFDDDGNEVTGAGPEHTGELFVKSPSVFADYYKQHDKYLADNKHGYQTVGDIAYRDDEGYVYICDRKKDMIISGGMNIYPAEIEAALEHHPDVLEVAVFGTPSEEWGENVHAVVVCREGATMTPEQVMAFAREHLAHYKVPRSVTFLDELPKTGSGKILKRELRAPFWAGRDSKV</sequence>
<dbReference type="PROSITE" id="PS00455">
    <property type="entry name" value="AMP_BINDING"/>
    <property type="match status" value="1"/>
</dbReference>
<dbReference type="InterPro" id="IPR020845">
    <property type="entry name" value="AMP-binding_CS"/>
</dbReference>
<dbReference type="GO" id="GO:0031956">
    <property type="term" value="F:medium-chain fatty acid-CoA ligase activity"/>
    <property type="evidence" value="ECO:0007669"/>
    <property type="project" value="TreeGrafter"/>
</dbReference>
<dbReference type="FunFam" id="3.30.300.30:FF:000008">
    <property type="entry name" value="2,3-dihydroxybenzoate-AMP ligase"/>
    <property type="match status" value="1"/>
</dbReference>
<evidence type="ECO:0000259" key="4">
    <source>
        <dbReference type="Pfam" id="PF13193"/>
    </source>
</evidence>
<reference evidence="5" key="1">
    <citation type="submission" date="2020-05" db="EMBL/GenBank/DDBJ databases">
        <authorList>
            <person name="Chiriac C."/>
            <person name="Salcher M."/>
            <person name="Ghai R."/>
            <person name="Kavagutti S V."/>
        </authorList>
    </citation>
    <scope>NUCLEOTIDE SEQUENCE</scope>
</reference>
<organism evidence="5">
    <name type="scientific">freshwater metagenome</name>
    <dbReference type="NCBI Taxonomy" id="449393"/>
    <lineage>
        <taxon>unclassified sequences</taxon>
        <taxon>metagenomes</taxon>
        <taxon>ecological metagenomes</taxon>
    </lineage>
</organism>
<evidence type="ECO:0000256" key="1">
    <source>
        <dbReference type="ARBA" id="ARBA00006432"/>
    </source>
</evidence>
<dbReference type="InterPro" id="IPR045851">
    <property type="entry name" value="AMP-bd_C_sf"/>
</dbReference>
<dbReference type="Gene3D" id="3.30.300.30">
    <property type="match status" value="1"/>
</dbReference>
<evidence type="ECO:0000256" key="2">
    <source>
        <dbReference type="ARBA" id="ARBA00022598"/>
    </source>
</evidence>
<dbReference type="PANTHER" id="PTHR43201:SF5">
    <property type="entry name" value="MEDIUM-CHAIN ACYL-COA LIGASE ACSF2, MITOCHONDRIAL"/>
    <property type="match status" value="1"/>
</dbReference>
<dbReference type="Gene3D" id="3.40.50.12780">
    <property type="entry name" value="N-terminal domain of ligase-like"/>
    <property type="match status" value="1"/>
</dbReference>
<keyword evidence="2" id="KW-0436">Ligase</keyword>
<dbReference type="SUPFAM" id="SSF56801">
    <property type="entry name" value="Acetyl-CoA synthetase-like"/>
    <property type="match status" value="1"/>
</dbReference>
<dbReference type="InterPro" id="IPR042099">
    <property type="entry name" value="ANL_N_sf"/>
</dbReference>
<dbReference type="InterPro" id="IPR025110">
    <property type="entry name" value="AMP-bd_C"/>
</dbReference>
<dbReference type="GO" id="GO:0006631">
    <property type="term" value="P:fatty acid metabolic process"/>
    <property type="evidence" value="ECO:0007669"/>
    <property type="project" value="TreeGrafter"/>
</dbReference>
<dbReference type="Pfam" id="PF00501">
    <property type="entry name" value="AMP-binding"/>
    <property type="match status" value="1"/>
</dbReference>
<name>A0A6J6BGU3_9ZZZZ</name>
<protein>
    <submittedName>
        <fullName evidence="5">Unannotated protein</fullName>
    </submittedName>
</protein>
<dbReference type="InterPro" id="IPR000873">
    <property type="entry name" value="AMP-dep_synth/lig_dom"/>
</dbReference>
<gene>
    <name evidence="5" type="ORF">UFOPK1493_00119</name>
</gene>
<evidence type="ECO:0000259" key="3">
    <source>
        <dbReference type="Pfam" id="PF00501"/>
    </source>
</evidence>
<dbReference type="Pfam" id="PF13193">
    <property type="entry name" value="AMP-binding_C"/>
    <property type="match status" value="1"/>
</dbReference>